<organism evidence="1 2">
    <name type="scientific">Amycolatopsis deserti</name>
    <dbReference type="NCBI Taxonomy" id="185696"/>
    <lineage>
        <taxon>Bacteria</taxon>
        <taxon>Bacillati</taxon>
        <taxon>Actinomycetota</taxon>
        <taxon>Actinomycetes</taxon>
        <taxon>Pseudonocardiales</taxon>
        <taxon>Pseudonocardiaceae</taxon>
        <taxon>Amycolatopsis</taxon>
    </lineage>
</organism>
<reference evidence="2" key="1">
    <citation type="journal article" date="2019" name="Int. J. Syst. Evol. Microbiol.">
        <title>The Global Catalogue of Microorganisms (GCM) 10K type strain sequencing project: providing services to taxonomists for standard genome sequencing and annotation.</title>
        <authorList>
            <consortium name="The Broad Institute Genomics Platform"/>
            <consortium name="The Broad Institute Genome Sequencing Center for Infectious Disease"/>
            <person name="Wu L."/>
            <person name="Ma J."/>
        </authorList>
    </citation>
    <scope>NUCLEOTIDE SEQUENCE [LARGE SCALE GENOMIC DNA]</scope>
    <source>
        <strain evidence="2">CGMCC 4.7677</strain>
    </source>
</reference>
<comment type="caution">
    <text evidence="1">The sequence shown here is derived from an EMBL/GenBank/DDBJ whole genome shotgun (WGS) entry which is preliminary data.</text>
</comment>
<dbReference type="EMBL" id="BNAU01000006">
    <property type="protein sequence ID" value="GHF13268.1"/>
    <property type="molecule type" value="Genomic_DNA"/>
</dbReference>
<name>A0ABQ3JAW8_9PSEU</name>
<dbReference type="Proteomes" id="UP000605897">
    <property type="component" value="Unassembled WGS sequence"/>
</dbReference>
<keyword evidence="2" id="KW-1185">Reference proteome</keyword>
<evidence type="ECO:0000313" key="1">
    <source>
        <dbReference type="EMBL" id="GHF13268.1"/>
    </source>
</evidence>
<sequence length="126" mass="13507">MLRPGPLVDAILALVARFPSDVRFPFRGRVVWLTPEQGGRNSGPPRADDEHDYAANAFVPPETAGTGLASFVLRGLIPGALVSPAEGRWLAVENASPYRIQTGTVVVITEGSKPVGYFHVEDVRNG</sequence>
<gene>
    <name evidence="1" type="ORF">GCM10017786_54090</name>
</gene>
<accession>A0ABQ3JAW8</accession>
<protein>
    <submittedName>
        <fullName evidence="1">Uncharacterized protein</fullName>
    </submittedName>
</protein>
<proteinExistence type="predicted"/>
<evidence type="ECO:0000313" key="2">
    <source>
        <dbReference type="Proteomes" id="UP000605897"/>
    </source>
</evidence>